<dbReference type="EMBL" id="CP003098">
    <property type="protein sequence ID" value="AET32755.1"/>
    <property type="molecule type" value="Genomic_DNA"/>
</dbReference>
<dbReference type="HOGENOM" id="CLU_087284_2_0_2"/>
<dbReference type="NCBIfam" id="TIGR02175">
    <property type="entry name" value="PorC_KorC"/>
    <property type="match status" value="1"/>
</dbReference>
<gene>
    <name evidence="5" type="ORF">P186_1326</name>
</gene>
<organism evidence="5 6">
    <name type="scientific">Pyrobaculum ferrireducens</name>
    <dbReference type="NCBI Taxonomy" id="1104324"/>
    <lineage>
        <taxon>Archaea</taxon>
        <taxon>Thermoproteota</taxon>
        <taxon>Thermoprotei</taxon>
        <taxon>Thermoproteales</taxon>
        <taxon>Thermoproteaceae</taxon>
        <taxon>Pyrobaculum</taxon>
    </lineage>
</organism>
<reference evidence="5 6" key="1">
    <citation type="journal article" date="2012" name="J. Bacteriol.">
        <title>Complete genome sequence of strain 1860, a crenarchaeon of the genus pyrobaculum able to grow with various electron acceptors.</title>
        <authorList>
            <person name="Mardanov A.V."/>
            <person name="Gumerov V.M."/>
            <person name="Slobodkina G.B."/>
            <person name="Beletsky A.V."/>
            <person name="Bonch-Osmolovskaya E.A."/>
            <person name="Ravin N.V."/>
            <person name="Skryabin K.G."/>
        </authorList>
    </citation>
    <scope>NUCLEOTIDE SEQUENCE [LARGE SCALE GENOMIC DNA]</scope>
    <source>
        <strain evidence="5 6">1860</strain>
    </source>
</reference>
<dbReference type="KEGG" id="pyr:P186_1326"/>
<dbReference type="SUPFAM" id="SSF53323">
    <property type="entry name" value="Pyruvate-ferredoxin oxidoreductase, PFOR, domain III"/>
    <property type="match status" value="1"/>
</dbReference>
<comment type="catalytic activity">
    <reaction evidence="3">
        <text>2 oxidized [2Fe-2S]-[ferredoxin] + pyruvate + CoA = 2 reduced [2Fe-2S]-[ferredoxin] + acetyl-CoA + CO2 + H(+)</text>
        <dbReference type="Rhea" id="RHEA:12765"/>
        <dbReference type="Rhea" id="RHEA-COMP:10000"/>
        <dbReference type="Rhea" id="RHEA-COMP:10001"/>
        <dbReference type="ChEBI" id="CHEBI:15361"/>
        <dbReference type="ChEBI" id="CHEBI:15378"/>
        <dbReference type="ChEBI" id="CHEBI:16526"/>
        <dbReference type="ChEBI" id="CHEBI:33737"/>
        <dbReference type="ChEBI" id="CHEBI:33738"/>
        <dbReference type="ChEBI" id="CHEBI:57287"/>
        <dbReference type="ChEBI" id="CHEBI:57288"/>
        <dbReference type="EC" id="1.2.7.1"/>
    </reaction>
</comment>
<evidence type="ECO:0000313" key="6">
    <source>
        <dbReference type="Proteomes" id="UP000005867"/>
    </source>
</evidence>
<dbReference type="RefSeq" id="WP_014288583.1">
    <property type="nucleotide sequence ID" value="NC_016645.1"/>
</dbReference>
<dbReference type="Gene3D" id="3.40.920.10">
    <property type="entry name" value="Pyruvate-ferredoxin oxidoreductase, PFOR, domain III"/>
    <property type="match status" value="1"/>
</dbReference>
<dbReference type="eggNOG" id="arCOG01603">
    <property type="taxonomic scope" value="Archaea"/>
</dbReference>
<dbReference type="InterPro" id="IPR051626">
    <property type="entry name" value="Oxidoreductase_gamma_subunit"/>
</dbReference>
<dbReference type="InterPro" id="IPR011894">
    <property type="entry name" value="PorC_KorC"/>
</dbReference>
<keyword evidence="6" id="KW-1185">Reference proteome</keyword>
<dbReference type="Proteomes" id="UP000005867">
    <property type="component" value="Chromosome"/>
</dbReference>
<dbReference type="GO" id="GO:0019164">
    <property type="term" value="F:pyruvate synthase activity"/>
    <property type="evidence" value="ECO:0007669"/>
    <property type="project" value="UniProtKB-EC"/>
</dbReference>
<dbReference type="AlphaFoldDB" id="G7VDH0"/>
<feature type="domain" description="Pyruvate/ketoisovalerate oxidoreductase catalytic" evidence="4">
    <location>
        <begin position="10"/>
        <end position="169"/>
    </location>
</feature>
<evidence type="ECO:0000256" key="2">
    <source>
        <dbReference type="ARBA" id="ARBA00023002"/>
    </source>
</evidence>
<dbReference type="OrthoDB" id="372091at2157"/>
<accession>G7VDH0</accession>
<name>G7VDH0_9CREN</name>
<evidence type="ECO:0000256" key="3">
    <source>
        <dbReference type="ARBA" id="ARBA00049357"/>
    </source>
</evidence>
<dbReference type="PANTHER" id="PTHR43366">
    <property type="entry name" value="PYRUVATE SYNTHASE SUBUNIT PORC"/>
    <property type="match status" value="1"/>
</dbReference>
<protein>
    <recommendedName>
        <fullName evidence="1">pyruvate synthase</fullName>
        <ecNumber evidence="1">1.2.7.1</ecNumber>
    </recommendedName>
</protein>
<dbReference type="PANTHER" id="PTHR43366:SF1">
    <property type="entry name" value="PYRUVATE SYNTHASE SUBUNIT PORC"/>
    <property type="match status" value="1"/>
</dbReference>
<keyword evidence="2" id="KW-0560">Oxidoreductase</keyword>
<dbReference type="EC" id="1.2.7.1" evidence="1"/>
<evidence type="ECO:0000256" key="1">
    <source>
        <dbReference type="ARBA" id="ARBA00012822"/>
    </source>
</evidence>
<proteinExistence type="predicted"/>
<dbReference type="InterPro" id="IPR002869">
    <property type="entry name" value="Pyrv_flavodox_OxRed_cen"/>
</dbReference>
<dbReference type="Pfam" id="PF01558">
    <property type="entry name" value="POR"/>
    <property type="match status" value="1"/>
</dbReference>
<keyword evidence="5" id="KW-0670">Pyruvate</keyword>
<evidence type="ECO:0000259" key="4">
    <source>
        <dbReference type="Pfam" id="PF01558"/>
    </source>
</evidence>
<dbReference type="GeneID" id="11595583"/>
<dbReference type="InterPro" id="IPR019752">
    <property type="entry name" value="Pyrv/ketoisovalerate_OxRed_cat"/>
</dbReference>
<dbReference type="STRING" id="1104324.P186_1326"/>
<dbReference type="BioCyc" id="PSP1104324:GJSN-1300-MONOMER"/>
<evidence type="ECO:0000313" key="5">
    <source>
        <dbReference type="EMBL" id="AET32755.1"/>
    </source>
</evidence>
<sequence>MREVIFLGRGGQGAVTAAQLLAYAASLEGKKAQALPEFGAERRGAIVRAYLRIGEALLHSSVKKADYVVVLDGRIIEQVDVRQYGKPGAVYIVNIKSPSDWYISIDATSIALKHGLVVAGWPVVNLIMAAAFAAVSGLVTLESIVKAVPEYVPRRYVEANIKAVVEGYELAKRLVEAR</sequence>